<dbReference type="GO" id="GO:0008299">
    <property type="term" value="P:isoprenoid biosynthetic process"/>
    <property type="evidence" value="ECO:0007669"/>
    <property type="project" value="UniProtKB-KW"/>
</dbReference>
<dbReference type="EMBL" id="VXPY01000035">
    <property type="protein sequence ID" value="MYD89753.1"/>
    <property type="molecule type" value="Genomic_DNA"/>
</dbReference>
<accession>A0A6B1DSU6</accession>
<feature type="binding site" evidence="10">
    <location>
        <position position="225"/>
    </location>
    <ligand>
        <name>ATP</name>
        <dbReference type="ChEBI" id="CHEBI:30616"/>
    </ligand>
</feature>
<sequence>MTACGETVFLKLGGSLLTDKTAQEVLQANRVKSICAQIATVLDERPELKLVLGVGSGSFGHFPAFQYGLAQGADHPDAWMGTAITADSAARLVRHVTGCLIKAGVNAWSCQPGSAWMAQGGRVRGGPADVLARALASDLVPVVHGDVMLDLEQRVCIASTEEIFRFLVPSLRPNRILLAGEVPGIMSGPAEQWRETKPIPRLQLARSGDLPLVPGASRGVDVTGGMRTKLQLCLEMVEACPEAYVHIFDGRPLGAVQAVLTDPDLQVGTRVVGLDQSR</sequence>
<organism evidence="13">
    <name type="scientific">Caldilineaceae bacterium SB0662_bin_9</name>
    <dbReference type="NCBI Taxonomy" id="2605258"/>
    <lineage>
        <taxon>Bacteria</taxon>
        <taxon>Bacillati</taxon>
        <taxon>Chloroflexota</taxon>
        <taxon>Caldilineae</taxon>
        <taxon>Caldilineales</taxon>
        <taxon>Caldilineaceae</taxon>
    </lineage>
</organism>
<dbReference type="InterPro" id="IPR024192">
    <property type="entry name" value="Fosfomycin_R_FomA-type"/>
</dbReference>
<evidence type="ECO:0000256" key="6">
    <source>
        <dbReference type="ARBA" id="ARBA00022777"/>
    </source>
</evidence>
<feature type="binding site" evidence="10">
    <location>
        <position position="229"/>
    </location>
    <ligand>
        <name>ATP</name>
        <dbReference type="ChEBI" id="CHEBI:30616"/>
    </ligand>
</feature>
<keyword evidence="8" id="KW-0414">Isoprene biosynthesis</keyword>
<keyword evidence="7 10" id="KW-0067">ATP-binding</keyword>
<keyword evidence="5 10" id="KW-0547">Nucleotide-binding</keyword>
<reference evidence="13" key="1">
    <citation type="submission" date="2019-09" db="EMBL/GenBank/DDBJ databases">
        <title>Characterisation of the sponge microbiome using genome-centric metagenomics.</title>
        <authorList>
            <person name="Engelberts J.P."/>
            <person name="Robbins S.J."/>
            <person name="De Goeij J.M."/>
            <person name="Aranda M."/>
            <person name="Bell S.C."/>
            <person name="Webster N.S."/>
        </authorList>
    </citation>
    <scope>NUCLEOTIDE SEQUENCE</scope>
    <source>
        <strain evidence="13">SB0662_bin_9</strain>
    </source>
</reference>
<dbReference type="GO" id="GO:0005829">
    <property type="term" value="C:cytosol"/>
    <property type="evidence" value="ECO:0007669"/>
    <property type="project" value="TreeGrafter"/>
</dbReference>
<evidence type="ECO:0000256" key="7">
    <source>
        <dbReference type="ARBA" id="ARBA00022840"/>
    </source>
</evidence>
<dbReference type="InterPro" id="IPR001048">
    <property type="entry name" value="Asp/Glu/Uridylate_kinase"/>
</dbReference>
<dbReference type="InterPro" id="IPR036393">
    <property type="entry name" value="AceGlu_kinase-like_sf"/>
</dbReference>
<evidence type="ECO:0000256" key="11">
    <source>
        <dbReference type="PIRSR" id="PIRSR016496-2"/>
    </source>
</evidence>
<feature type="domain" description="Aspartate/glutamate/uridylate kinase" evidence="12">
    <location>
        <begin position="7"/>
        <end position="242"/>
    </location>
</feature>
<evidence type="ECO:0000256" key="10">
    <source>
        <dbReference type="PIRSR" id="PIRSR016496-1"/>
    </source>
</evidence>
<dbReference type="Pfam" id="PF00696">
    <property type="entry name" value="AA_kinase"/>
    <property type="match status" value="1"/>
</dbReference>
<dbReference type="NCBIfam" id="NF040647">
    <property type="entry name" value="IPPK_Arch"/>
    <property type="match status" value="1"/>
</dbReference>
<keyword evidence="4" id="KW-0808">Transferase</keyword>
<evidence type="ECO:0000256" key="9">
    <source>
        <dbReference type="ARBA" id="ARBA00049063"/>
    </source>
</evidence>
<dbReference type="PIRSF" id="PIRSF016496">
    <property type="entry name" value="Kin_FomA"/>
    <property type="match status" value="1"/>
</dbReference>
<proteinExistence type="inferred from homology"/>
<comment type="catalytic activity">
    <reaction evidence="9">
        <text>isopentenyl phosphate + ATP = isopentenyl diphosphate + ADP</text>
        <dbReference type="Rhea" id="RHEA:33963"/>
        <dbReference type="ChEBI" id="CHEBI:30616"/>
        <dbReference type="ChEBI" id="CHEBI:65078"/>
        <dbReference type="ChEBI" id="CHEBI:128769"/>
        <dbReference type="ChEBI" id="CHEBI:456216"/>
        <dbReference type="EC" id="2.7.4.26"/>
    </reaction>
</comment>
<feature type="binding site" evidence="10">
    <location>
        <position position="57"/>
    </location>
    <ligand>
        <name>ATP</name>
        <dbReference type="ChEBI" id="CHEBI:30616"/>
    </ligand>
</feature>
<evidence type="ECO:0000256" key="5">
    <source>
        <dbReference type="ARBA" id="ARBA00022741"/>
    </source>
</evidence>
<protein>
    <recommendedName>
        <fullName evidence="3">Isopentenyl phosphate kinase</fullName>
        <ecNumber evidence="2">2.7.4.26</ecNumber>
    </recommendedName>
</protein>
<evidence type="ECO:0000256" key="4">
    <source>
        <dbReference type="ARBA" id="ARBA00022679"/>
    </source>
</evidence>
<dbReference type="EC" id="2.7.4.26" evidence="2"/>
<keyword evidence="6" id="KW-0418">Kinase</keyword>
<dbReference type="AlphaFoldDB" id="A0A6B1DSU6"/>
<evidence type="ECO:0000259" key="12">
    <source>
        <dbReference type="Pfam" id="PF00696"/>
    </source>
</evidence>
<name>A0A6B1DSU6_9CHLR</name>
<feature type="site" description="Transition state stabilizer" evidence="11">
    <location>
        <position position="20"/>
    </location>
</feature>
<dbReference type="GO" id="GO:0004349">
    <property type="term" value="F:glutamate 5-kinase activity"/>
    <property type="evidence" value="ECO:0007669"/>
    <property type="project" value="TreeGrafter"/>
</dbReference>
<comment type="similarity">
    <text evidence="1">Belongs to the isopentenyl phosphate kinase family.</text>
</comment>
<feature type="binding site" evidence="10">
    <location>
        <position position="56"/>
    </location>
    <ligand>
        <name>substrate</name>
    </ligand>
</feature>
<dbReference type="PANTHER" id="PTHR43654">
    <property type="entry name" value="GLUTAMATE 5-KINASE"/>
    <property type="match status" value="1"/>
</dbReference>
<evidence type="ECO:0000256" key="2">
    <source>
        <dbReference type="ARBA" id="ARBA00012908"/>
    </source>
</evidence>
<feature type="binding site" evidence="10">
    <location>
        <position position="160"/>
    </location>
    <ligand>
        <name>substrate</name>
    </ligand>
</feature>
<dbReference type="GO" id="GO:0005524">
    <property type="term" value="F:ATP binding"/>
    <property type="evidence" value="ECO:0007669"/>
    <property type="project" value="UniProtKB-KW"/>
</dbReference>
<feature type="binding site" evidence="10">
    <location>
        <position position="61"/>
    </location>
    <ligand>
        <name>substrate</name>
    </ligand>
</feature>
<comment type="caution">
    <text evidence="13">The sequence shown here is derived from an EMBL/GenBank/DDBJ whole genome shotgun (WGS) entry which is preliminary data.</text>
</comment>
<evidence type="ECO:0000256" key="3">
    <source>
        <dbReference type="ARBA" id="ARBA00017267"/>
    </source>
</evidence>
<gene>
    <name evidence="13" type="ORF">F4Y08_05350</name>
</gene>
<dbReference type="SUPFAM" id="SSF53633">
    <property type="entry name" value="Carbamate kinase-like"/>
    <property type="match status" value="1"/>
</dbReference>
<dbReference type="PANTHER" id="PTHR43654:SF1">
    <property type="entry name" value="ISOPENTENYL PHOSPHATE KINASE"/>
    <property type="match status" value="1"/>
</dbReference>
<feature type="binding site" evidence="10">
    <location>
        <begin position="11"/>
        <end position="15"/>
    </location>
    <ligand>
        <name>ATP</name>
        <dbReference type="ChEBI" id="CHEBI:30616"/>
    </ligand>
</feature>
<evidence type="ECO:0000313" key="13">
    <source>
        <dbReference type="EMBL" id="MYD89753.1"/>
    </source>
</evidence>
<dbReference type="GO" id="GO:0102043">
    <property type="term" value="F:isopentenyl phosphate kinase activity"/>
    <property type="evidence" value="ECO:0007669"/>
    <property type="project" value="UniProtKB-EC"/>
</dbReference>
<evidence type="ECO:0000256" key="8">
    <source>
        <dbReference type="ARBA" id="ARBA00023229"/>
    </source>
</evidence>
<dbReference type="Gene3D" id="3.40.1160.10">
    <property type="entry name" value="Acetylglutamate kinase-like"/>
    <property type="match status" value="1"/>
</dbReference>
<evidence type="ECO:0000256" key="1">
    <source>
        <dbReference type="ARBA" id="ARBA00010540"/>
    </source>
</evidence>